<reference evidence="1 2" key="1">
    <citation type="submission" date="2017-07" db="EMBL/GenBank/DDBJ databases">
        <title>Virulence factors identified in Actinobacillus seminis.</title>
        <authorList>
            <person name="Negrete-Abascal E."/>
            <person name="Vaca-Pacheco S."/>
            <person name="Montes-Garcia F."/>
            <person name="Leyto-Gil A.M."/>
            <person name="Fragoso-Garcia E."/>
            <person name="Carvente-Garcia R."/>
            <person name="Perez-Agueros S."/>
            <person name="Castelan-Sanchez H.G."/>
            <person name="Garcia-Molina A."/>
            <person name="Villamar T.E."/>
            <person name="Vazquez-Cruz C."/>
        </authorList>
    </citation>
    <scope>NUCLEOTIDE SEQUENCE [LARGE SCALE GENOMIC DNA]</scope>
    <source>
        <strain evidence="1 2">ATCC 15768</strain>
    </source>
</reference>
<organism evidence="1 2">
    <name type="scientific">Actinobacillus seminis</name>
    <dbReference type="NCBI Taxonomy" id="722"/>
    <lineage>
        <taxon>Bacteria</taxon>
        <taxon>Pseudomonadati</taxon>
        <taxon>Pseudomonadota</taxon>
        <taxon>Gammaproteobacteria</taxon>
        <taxon>Pasteurellales</taxon>
        <taxon>Pasteurellaceae</taxon>
        <taxon>Actinobacillus</taxon>
    </lineage>
</organism>
<name>A0ABX4FN03_9PAST</name>
<sequence length="139" mass="15419">MKIIFKCKYNATFGITKAVSEISTNKNLFAQHKCNPSLPSPPQSVIKCSVLAHFLFSPSKLTALLNAVFSFNQFNVRPIAQGIIIAGLFSIPIVTNAAYVETKGNKLSLDGWYTNDTPDNSVHLITEADKNNQWIKKEM</sequence>
<protein>
    <submittedName>
        <fullName evidence="1">Uncharacterized protein</fullName>
    </submittedName>
</protein>
<dbReference type="RefSeq" id="WP_094947413.1">
    <property type="nucleotide sequence ID" value="NZ_NLFK01000012.1"/>
</dbReference>
<dbReference type="EMBL" id="NLFK01000012">
    <property type="protein sequence ID" value="OZN24178.1"/>
    <property type="molecule type" value="Genomic_DNA"/>
</dbReference>
<evidence type="ECO:0000313" key="2">
    <source>
        <dbReference type="Proteomes" id="UP000215738"/>
    </source>
</evidence>
<proteinExistence type="predicted"/>
<evidence type="ECO:0000313" key="1">
    <source>
        <dbReference type="EMBL" id="OZN24178.1"/>
    </source>
</evidence>
<keyword evidence="2" id="KW-1185">Reference proteome</keyword>
<gene>
    <name evidence="1" type="ORF">CFY87_10180</name>
</gene>
<comment type="caution">
    <text evidence="1">The sequence shown here is derived from an EMBL/GenBank/DDBJ whole genome shotgun (WGS) entry which is preliminary data.</text>
</comment>
<accession>A0ABX4FN03</accession>
<dbReference type="Proteomes" id="UP000215738">
    <property type="component" value="Unassembled WGS sequence"/>
</dbReference>